<keyword evidence="3" id="KW-1185">Reference proteome</keyword>
<dbReference type="EMBL" id="CP036267">
    <property type="protein sequence ID" value="QDT32160.1"/>
    <property type="molecule type" value="Genomic_DNA"/>
</dbReference>
<protein>
    <submittedName>
        <fullName evidence="2">ComE operon protein 1</fullName>
    </submittedName>
</protein>
<dbReference type="InterPro" id="IPR010994">
    <property type="entry name" value="RuvA_2-like"/>
</dbReference>
<keyword evidence="1" id="KW-1133">Transmembrane helix</keyword>
<dbReference type="RefSeq" id="WP_145197253.1">
    <property type="nucleotide sequence ID" value="NZ_CP036267.1"/>
</dbReference>
<dbReference type="InterPro" id="IPR051675">
    <property type="entry name" value="Endo/Exo/Phosphatase_dom_1"/>
</dbReference>
<organism evidence="2 3">
    <name type="scientific">Thalassoglobus polymorphus</name>
    <dbReference type="NCBI Taxonomy" id="2527994"/>
    <lineage>
        <taxon>Bacteria</taxon>
        <taxon>Pseudomonadati</taxon>
        <taxon>Planctomycetota</taxon>
        <taxon>Planctomycetia</taxon>
        <taxon>Planctomycetales</taxon>
        <taxon>Planctomycetaceae</taxon>
        <taxon>Thalassoglobus</taxon>
    </lineage>
</organism>
<dbReference type="PANTHER" id="PTHR21180:SF32">
    <property type="entry name" value="ENDONUCLEASE_EXONUCLEASE_PHOSPHATASE FAMILY DOMAIN-CONTAINING PROTEIN 1"/>
    <property type="match status" value="1"/>
</dbReference>
<proteinExistence type="predicted"/>
<dbReference type="OrthoDB" id="9790239at2"/>
<dbReference type="AlphaFoldDB" id="A0A517QKK9"/>
<dbReference type="Proteomes" id="UP000315724">
    <property type="component" value="Chromosome"/>
</dbReference>
<dbReference type="SUPFAM" id="SSF47781">
    <property type="entry name" value="RuvA domain 2-like"/>
    <property type="match status" value="1"/>
</dbReference>
<keyword evidence="1" id="KW-0472">Membrane</keyword>
<dbReference type="Gene3D" id="1.10.150.280">
    <property type="entry name" value="AF1531-like domain"/>
    <property type="match status" value="1"/>
</dbReference>
<feature type="transmembrane region" description="Helical" evidence="1">
    <location>
        <begin position="41"/>
        <end position="59"/>
    </location>
</feature>
<reference evidence="2 3" key="1">
    <citation type="submission" date="2019-02" db="EMBL/GenBank/DDBJ databases">
        <title>Deep-cultivation of Planctomycetes and their phenomic and genomic characterization uncovers novel biology.</title>
        <authorList>
            <person name="Wiegand S."/>
            <person name="Jogler M."/>
            <person name="Boedeker C."/>
            <person name="Pinto D."/>
            <person name="Vollmers J."/>
            <person name="Rivas-Marin E."/>
            <person name="Kohn T."/>
            <person name="Peeters S.H."/>
            <person name="Heuer A."/>
            <person name="Rast P."/>
            <person name="Oberbeckmann S."/>
            <person name="Bunk B."/>
            <person name="Jeske O."/>
            <person name="Meyerdierks A."/>
            <person name="Storesund J.E."/>
            <person name="Kallscheuer N."/>
            <person name="Luecker S."/>
            <person name="Lage O.M."/>
            <person name="Pohl T."/>
            <person name="Merkel B.J."/>
            <person name="Hornburger P."/>
            <person name="Mueller R.-W."/>
            <person name="Bruemmer F."/>
            <person name="Labrenz M."/>
            <person name="Spormann A.M."/>
            <person name="Op den Camp H."/>
            <person name="Overmann J."/>
            <person name="Amann R."/>
            <person name="Jetten M.S.M."/>
            <person name="Mascher T."/>
            <person name="Medema M.H."/>
            <person name="Devos D.P."/>
            <person name="Kaster A.-K."/>
            <person name="Ovreas L."/>
            <person name="Rohde M."/>
            <person name="Galperin M.Y."/>
            <person name="Jogler C."/>
        </authorList>
    </citation>
    <scope>NUCLEOTIDE SEQUENCE [LARGE SCALE GENOMIC DNA]</scope>
    <source>
        <strain evidence="2 3">Mal48</strain>
    </source>
</reference>
<keyword evidence="1" id="KW-0812">Transmembrane</keyword>
<name>A0A517QKK9_9PLAN</name>
<gene>
    <name evidence="2" type="primary">comEA</name>
    <name evidence="2" type="ORF">Mal48_14020</name>
</gene>
<accession>A0A517QKK9</accession>
<sequence>MPTKTAPDEPHLQDETESVQPILIRDEVEEPSLGLRQSDRVFLVTVTLFCGLLAAIIFLSRPYSGFETVEIRHLQPEGFTFQLDINTATWVEWMQLDGVGETTARKIILDRETNGPFSSLTDVQRVNGIGPARIKKMLPNLTCASCEE</sequence>
<evidence type="ECO:0000256" key="1">
    <source>
        <dbReference type="SAM" id="Phobius"/>
    </source>
</evidence>
<dbReference type="Pfam" id="PF12836">
    <property type="entry name" value="HHH_3"/>
    <property type="match status" value="1"/>
</dbReference>
<dbReference type="KEGG" id="tpol:Mal48_14020"/>
<evidence type="ECO:0000313" key="2">
    <source>
        <dbReference type="EMBL" id="QDT32160.1"/>
    </source>
</evidence>
<evidence type="ECO:0000313" key="3">
    <source>
        <dbReference type="Proteomes" id="UP000315724"/>
    </source>
</evidence>
<dbReference type="PANTHER" id="PTHR21180">
    <property type="entry name" value="ENDONUCLEASE/EXONUCLEASE/PHOSPHATASE FAMILY DOMAIN-CONTAINING PROTEIN 1"/>
    <property type="match status" value="1"/>
</dbReference>